<protein>
    <submittedName>
        <fullName evidence="2">Uncharacterized protein</fullName>
    </submittedName>
</protein>
<organism evidence="2 3">
    <name type="scientific">Angomonas deanei</name>
    <dbReference type="NCBI Taxonomy" id="59799"/>
    <lineage>
        <taxon>Eukaryota</taxon>
        <taxon>Discoba</taxon>
        <taxon>Euglenozoa</taxon>
        <taxon>Kinetoplastea</taxon>
        <taxon>Metakinetoplastina</taxon>
        <taxon>Trypanosomatida</taxon>
        <taxon>Trypanosomatidae</taxon>
        <taxon>Strigomonadinae</taxon>
        <taxon>Angomonas</taxon>
    </lineage>
</organism>
<gene>
    <name evidence="2" type="ORF">ADEAN_000437700</name>
</gene>
<keyword evidence="1" id="KW-0472">Membrane</keyword>
<dbReference type="Proteomes" id="UP000515908">
    <property type="component" value="Chromosome 07"/>
</dbReference>
<keyword evidence="1" id="KW-1133">Transmembrane helix</keyword>
<keyword evidence="1" id="KW-0812">Transmembrane</keyword>
<name>A0A7G2CBL1_9TRYP</name>
<accession>A0A7G2CBL1</accession>
<feature type="transmembrane region" description="Helical" evidence="1">
    <location>
        <begin position="427"/>
        <end position="453"/>
    </location>
</feature>
<evidence type="ECO:0000256" key="1">
    <source>
        <dbReference type="SAM" id="Phobius"/>
    </source>
</evidence>
<dbReference type="VEuPathDB" id="TriTrypDB:ADEAN_000437700"/>
<dbReference type="EMBL" id="LR877151">
    <property type="protein sequence ID" value="CAD2216899.1"/>
    <property type="molecule type" value="Genomic_DNA"/>
</dbReference>
<sequence length="530" mass="61393">MVMCLADGDVSDQNQTLQESVYHYQNQHNSALQSFVKEMPLPVKMSWRLPSRFYQLQLFFSVCGGRIEWMGSAVASLLQQVWSSPLRQAAFEQTYAFIVWSYQTICELTVLGWESIQTLWDVELFRFLLEELKEFCLGVSQSLLHMLATVGRGIGYLWHLEWCVVQGILQQSYHLIQLLTRHLPLRQLAVVPVSLGKIVLWGVEQAAYIVVPSLHTVLWRIPKQLFLLDIQVDLKILSAVTVHLRVVSHALLQVLWEVFQRVSNVVLVGLRYYHETSFTTLHVASVLQTILLGMALRQDMRDLMLAEEEEARRRRQFRLDNVENMLNQAKESLLHRHVAEPLTSNRFVRRLNGIRLFIQAHRKTSMQYIIHHFIGFVSLLGLWVLPLSGKLYYFVLLYVVPYYSTKDFLSFFFHTTDSNGTPLPPPLAYTLVVFILRAVLTTIFQHTISALLYRILRELYYLYRVAHRPGRGTVGVAKTERDTRKSHRGDCRYPRQDTLFSFLSANLSHQTGRHAYPSRGGNPHHRTTGV</sequence>
<reference evidence="2 3" key="1">
    <citation type="submission" date="2020-08" db="EMBL/GenBank/DDBJ databases">
        <authorList>
            <person name="Newling K."/>
            <person name="Davey J."/>
            <person name="Forrester S."/>
        </authorList>
    </citation>
    <scope>NUCLEOTIDE SEQUENCE [LARGE SCALE GENOMIC DNA]</scope>
    <source>
        <strain evidence="3">Crithidia deanei Carvalho (ATCC PRA-265)</strain>
    </source>
</reference>
<keyword evidence="3" id="KW-1185">Reference proteome</keyword>
<dbReference type="AlphaFoldDB" id="A0A7G2CBL1"/>
<evidence type="ECO:0000313" key="3">
    <source>
        <dbReference type="Proteomes" id="UP000515908"/>
    </source>
</evidence>
<feature type="transmembrane region" description="Helical" evidence="1">
    <location>
        <begin position="373"/>
        <end position="400"/>
    </location>
</feature>
<evidence type="ECO:0000313" key="2">
    <source>
        <dbReference type="EMBL" id="CAD2216899.1"/>
    </source>
</evidence>
<proteinExistence type="predicted"/>